<dbReference type="AlphaFoldDB" id="A0AAD3E520"/>
<feature type="non-terminal residue" evidence="3">
    <location>
        <position position="1"/>
    </location>
</feature>
<protein>
    <submittedName>
        <fullName evidence="3">Uncharacterized protein</fullName>
    </submittedName>
</protein>
<organism evidence="3 4">
    <name type="scientific">Astrephomene gubernaculifera</name>
    <dbReference type="NCBI Taxonomy" id="47775"/>
    <lineage>
        <taxon>Eukaryota</taxon>
        <taxon>Viridiplantae</taxon>
        <taxon>Chlorophyta</taxon>
        <taxon>core chlorophytes</taxon>
        <taxon>Chlorophyceae</taxon>
        <taxon>CS clade</taxon>
        <taxon>Chlamydomonadales</taxon>
        <taxon>Astrephomenaceae</taxon>
        <taxon>Astrephomene</taxon>
    </lineage>
</organism>
<evidence type="ECO:0000313" key="4">
    <source>
        <dbReference type="Proteomes" id="UP001054857"/>
    </source>
</evidence>
<evidence type="ECO:0000313" key="3">
    <source>
        <dbReference type="EMBL" id="GFR51601.1"/>
    </source>
</evidence>
<keyword evidence="2" id="KW-0472">Membrane</keyword>
<gene>
    <name evidence="3" type="ORF">Agub_g14025</name>
</gene>
<evidence type="ECO:0000256" key="1">
    <source>
        <dbReference type="SAM" id="MobiDB-lite"/>
    </source>
</evidence>
<feature type="compositionally biased region" description="Polar residues" evidence="1">
    <location>
        <begin position="36"/>
        <end position="48"/>
    </location>
</feature>
<dbReference type="Proteomes" id="UP001054857">
    <property type="component" value="Unassembled WGS sequence"/>
</dbReference>
<feature type="transmembrane region" description="Helical" evidence="2">
    <location>
        <begin position="101"/>
        <end position="121"/>
    </location>
</feature>
<accession>A0AAD3E520</accession>
<evidence type="ECO:0000256" key="2">
    <source>
        <dbReference type="SAM" id="Phobius"/>
    </source>
</evidence>
<comment type="caution">
    <text evidence="3">The sequence shown here is derived from an EMBL/GenBank/DDBJ whole genome shotgun (WGS) entry which is preliminary data.</text>
</comment>
<sequence length="159" mass="16745">MSALTCCTKIAHPTCGRSTQLSRRARIVLPRAVEPKQQQGASPSTNGTAAAEDSKPTFTREFTSYGARIVESDGKLTGPEDEKDFWEGENMETLGKLVERYFLPALVVLGLLAGGIAARSYNENADVFLAPPSGPDADVRVVPAGALAPTTVVAAPEVG</sequence>
<name>A0AAD3E520_9CHLO</name>
<keyword evidence="4" id="KW-1185">Reference proteome</keyword>
<feature type="region of interest" description="Disordered" evidence="1">
    <location>
        <begin position="30"/>
        <end position="58"/>
    </location>
</feature>
<proteinExistence type="predicted"/>
<dbReference type="EMBL" id="BMAR01000052">
    <property type="protein sequence ID" value="GFR51601.1"/>
    <property type="molecule type" value="Genomic_DNA"/>
</dbReference>
<reference evidence="3 4" key="1">
    <citation type="journal article" date="2021" name="Sci. Rep.">
        <title>Genome sequencing of the multicellular alga Astrephomene provides insights into convergent evolution of germ-soma differentiation.</title>
        <authorList>
            <person name="Yamashita S."/>
            <person name="Yamamoto K."/>
            <person name="Matsuzaki R."/>
            <person name="Suzuki S."/>
            <person name="Yamaguchi H."/>
            <person name="Hirooka S."/>
            <person name="Minakuchi Y."/>
            <person name="Miyagishima S."/>
            <person name="Kawachi M."/>
            <person name="Toyoda A."/>
            <person name="Nozaki H."/>
        </authorList>
    </citation>
    <scope>NUCLEOTIDE SEQUENCE [LARGE SCALE GENOMIC DNA]</scope>
    <source>
        <strain evidence="3 4">NIES-4017</strain>
    </source>
</reference>
<keyword evidence="2" id="KW-0812">Transmembrane</keyword>
<keyword evidence="2" id="KW-1133">Transmembrane helix</keyword>